<reference evidence="2" key="1">
    <citation type="journal article" date="2021" name="PeerJ">
        <title>Extensive microbial diversity within the chicken gut microbiome revealed by metagenomics and culture.</title>
        <authorList>
            <person name="Gilroy R."/>
            <person name="Ravi A."/>
            <person name="Getino M."/>
            <person name="Pursley I."/>
            <person name="Horton D.L."/>
            <person name="Alikhan N.F."/>
            <person name="Baker D."/>
            <person name="Gharbi K."/>
            <person name="Hall N."/>
            <person name="Watson M."/>
            <person name="Adriaenssens E.M."/>
            <person name="Foster-Nyarko E."/>
            <person name="Jarju S."/>
            <person name="Secka A."/>
            <person name="Antonio M."/>
            <person name="Oren A."/>
            <person name="Chaudhuri R.R."/>
            <person name="La Ragione R."/>
            <person name="Hildebrand F."/>
            <person name="Pallen M.J."/>
        </authorList>
    </citation>
    <scope>NUCLEOTIDE SEQUENCE</scope>
    <source>
        <strain evidence="2">CHK195-6426</strain>
    </source>
</reference>
<gene>
    <name evidence="2" type="ORF">H9742_01860</name>
</gene>
<reference evidence="2" key="2">
    <citation type="submission" date="2021-04" db="EMBL/GenBank/DDBJ databases">
        <authorList>
            <person name="Gilroy R."/>
        </authorList>
    </citation>
    <scope>NUCLEOTIDE SEQUENCE</scope>
    <source>
        <strain evidence="2">CHK195-6426</strain>
    </source>
</reference>
<organism evidence="2 3">
    <name type="scientific">Candidatus Acetatifactor stercoripullorum</name>
    <dbReference type="NCBI Taxonomy" id="2838414"/>
    <lineage>
        <taxon>Bacteria</taxon>
        <taxon>Bacillati</taxon>
        <taxon>Bacillota</taxon>
        <taxon>Clostridia</taxon>
        <taxon>Lachnospirales</taxon>
        <taxon>Lachnospiraceae</taxon>
        <taxon>Acetatifactor</taxon>
    </lineage>
</organism>
<keyword evidence="1" id="KW-0472">Membrane</keyword>
<dbReference type="AlphaFoldDB" id="A0A9D1UAN3"/>
<keyword evidence="1" id="KW-1133">Transmembrane helix</keyword>
<protein>
    <submittedName>
        <fullName evidence="2">Uncharacterized protein</fullName>
    </submittedName>
</protein>
<dbReference type="Proteomes" id="UP000824265">
    <property type="component" value="Unassembled WGS sequence"/>
</dbReference>
<name>A0A9D1UAN3_9FIRM</name>
<feature type="transmembrane region" description="Helical" evidence="1">
    <location>
        <begin position="119"/>
        <end position="139"/>
    </location>
</feature>
<dbReference type="EMBL" id="DXGH01000009">
    <property type="protein sequence ID" value="HIW80263.1"/>
    <property type="molecule type" value="Genomic_DNA"/>
</dbReference>
<evidence type="ECO:0000313" key="3">
    <source>
        <dbReference type="Proteomes" id="UP000824265"/>
    </source>
</evidence>
<feature type="transmembrane region" description="Helical" evidence="1">
    <location>
        <begin position="240"/>
        <end position="259"/>
    </location>
</feature>
<evidence type="ECO:0000256" key="1">
    <source>
        <dbReference type="SAM" id="Phobius"/>
    </source>
</evidence>
<feature type="transmembrane region" description="Helical" evidence="1">
    <location>
        <begin position="316"/>
        <end position="336"/>
    </location>
</feature>
<sequence length="407" mass="46854">MKQTKSQKWMNIGFFMLLLLGASAVTLILFHRQTLGSPERYHSDMKAYILEMQGLDSGYSFPYPVFFKFAAFLHLFVGPEFAVALATMLLNSLAMVIVKLILDHLLLADLQAFFAKQKWLAGALLSLLSISLFFISMLYPPPGIYLPGIKYNYLGVFTANPFHNATYMAARPFAILSFFWFARLLERYEKGWKEQKKDYALFSFFLLAATMTKPSFTLVLVGAAGLIMVWRMIKSRFRNFVPTLQLGLCFVPTFLDLLYQYRGVFVPDEGEEGGLGFCLGSIWRLYCDNIPLAVCLAVGFPLVVLLCNFKELKENTLYRFSWQIYGMSFVMAFFLYEKGFREVDFNFSWGYMYGIFFSFLAALPVLVRATIAKKRPFLLAVQWGAYLCHVVCGLYYFWGIFQGKMYY</sequence>
<feature type="transmembrane region" description="Helical" evidence="1">
    <location>
        <begin position="201"/>
        <end position="228"/>
    </location>
</feature>
<feature type="transmembrane region" description="Helical" evidence="1">
    <location>
        <begin position="290"/>
        <end position="309"/>
    </location>
</feature>
<proteinExistence type="predicted"/>
<feature type="transmembrane region" description="Helical" evidence="1">
    <location>
        <begin position="379"/>
        <end position="398"/>
    </location>
</feature>
<comment type="caution">
    <text evidence="2">The sequence shown here is derived from an EMBL/GenBank/DDBJ whole genome shotgun (WGS) entry which is preliminary data.</text>
</comment>
<feature type="transmembrane region" description="Helical" evidence="1">
    <location>
        <begin position="348"/>
        <end position="367"/>
    </location>
</feature>
<keyword evidence="1" id="KW-0812">Transmembrane</keyword>
<accession>A0A9D1UAN3</accession>
<evidence type="ECO:0000313" key="2">
    <source>
        <dbReference type="EMBL" id="HIW80263.1"/>
    </source>
</evidence>